<evidence type="ECO:0000313" key="3">
    <source>
        <dbReference type="EMBL" id="MPQ45135.1"/>
    </source>
</evidence>
<comment type="caution">
    <text evidence="3">The sequence shown here is derived from an EMBL/GenBank/DDBJ whole genome shotgun (WGS) entry which is preliminary data.</text>
</comment>
<reference evidence="3 4" key="1">
    <citation type="submission" date="2019-10" db="EMBL/GenBank/DDBJ databases">
        <title>The Genome Sequence of Clostridium tarantellae Isolated from Fish Brain.</title>
        <authorList>
            <person name="Bano L."/>
            <person name="Kiel M."/>
            <person name="Sales G."/>
            <person name="Doxey A.C."/>
            <person name="Mansfield M.J."/>
            <person name="Schiavone M."/>
            <person name="Rossetto O."/>
            <person name="Pirazzini M."/>
            <person name="Dobrindt U."/>
            <person name="Montecucco C."/>
        </authorList>
    </citation>
    <scope>NUCLEOTIDE SEQUENCE [LARGE SCALE GENOMIC DNA]</scope>
    <source>
        <strain evidence="3 4">DSM 3997</strain>
    </source>
</reference>
<dbReference type="AlphaFoldDB" id="A0A6I1MNY4"/>
<keyword evidence="4" id="KW-1185">Reference proteome</keyword>
<feature type="chain" id="PRO_5026197276" description="Putative amidase domain-containing protein" evidence="1">
    <location>
        <begin position="25"/>
        <end position="376"/>
    </location>
</feature>
<proteinExistence type="predicted"/>
<dbReference type="RefSeq" id="WP_152892168.1">
    <property type="nucleotide sequence ID" value="NZ_WHJC01000456.1"/>
</dbReference>
<dbReference type="PANTHER" id="PTHR40032:SF1">
    <property type="entry name" value="EXPORTED PROTEIN"/>
    <property type="match status" value="1"/>
</dbReference>
<dbReference type="Proteomes" id="UP000430345">
    <property type="component" value="Unassembled WGS sequence"/>
</dbReference>
<evidence type="ECO:0000259" key="2">
    <source>
        <dbReference type="Pfam" id="PF12671"/>
    </source>
</evidence>
<feature type="signal peptide" evidence="1">
    <location>
        <begin position="1"/>
        <end position="24"/>
    </location>
</feature>
<keyword evidence="1" id="KW-0732">Signal</keyword>
<dbReference type="InterPro" id="IPR024301">
    <property type="entry name" value="Amidase_6"/>
</dbReference>
<dbReference type="EMBL" id="WHJC01000456">
    <property type="protein sequence ID" value="MPQ45135.1"/>
    <property type="molecule type" value="Genomic_DNA"/>
</dbReference>
<feature type="domain" description="Putative amidase" evidence="2">
    <location>
        <begin position="217"/>
        <end position="365"/>
    </location>
</feature>
<organism evidence="3 4">
    <name type="scientific">Clostridium tarantellae</name>
    <dbReference type="NCBI Taxonomy" id="39493"/>
    <lineage>
        <taxon>Bacteria</taxon>
        <taxon>Bacillati</taxon>
        <taxon>Bacillota</taxon>
        <taxon>Clostridia</taxon>
        <taxon>Eubacteriales</taxon>
        <taxon>Clostridiaceae</taxon>
        <taxon>Clostridium</taxon>
    </lineage>
</organism>
<name>A0A6I1MNY4_9CLOT</name>
<dbReference type="OrthoDB" id="9812429at2"/>
<dbReference type="Pfam" id="PF12671">
    <property type="entry name" value="Amidase_6"/>
    <property type="match status" value="1"/>
</dbReference>
<evidence type="ECO:0000313" key="4">
    <source>
        <dbReference type="Proteomes" id="UP000430345"/>
    </source>
</evidence>
<dbReference type="PANTHER" id="PTHR40032">
    <property type="entry name" value="EXPORTED PROTEIN-RELATED"/>
    <property type="match status" value="1"/>
</dbReference>
<protein>
    <recommendedName>
        <fullName evidence="2">Putative amidase domain-containing protein</fullName>
    </recommendedName>
</protein>
<accession>A0A6I1MNY4</accession>
<sequence length="376" mass="42882">MKKKILSLILALSTSASISLPVLANEQKTETLLQNKVEEYLITYDDITLKNDTKKIIVLEDLISNNEFEDYISKKISIVNKRNTTFNLNVNEYNHNYKYNSIDIDDDKAYVSISLNKTYNYKHIDEPTFETIDYFITLENINGQWSIIDSISNDEWDKSMNTLDINKNRSIDIDNFIKNETKIIENEKNLMNESLNKPDNDLESEINLDKNSKAYSFNRNAMYNYAKKHYNNPNPNYYDYTSLGGDCTNFVSQIIKAGGAPYDLSGSQSQQWYYKSSNNKSPSWTGVENLDDYLLYNKSTGPQAQNGSVYNAAVGDVVQIDSNSDGKYTHSVSIVYHTNGNMNSTTVAARTSNAFNRALTSYPGAKRWLHLTGYSN</sequence>
<evidence type="ECO:0000256" key="1">
    <source>
        <dbReference type="SAM" id="SignalP"/>
    </source>
</evidence>
<gene>
    <name evidence="3" type="ORF">GBZ86_15535</name>
</gene>